<accession>A0ABV2BTA5</accession>
<dbReference type="InterPro" id="IPR018114">
    <property type="entry name" value="TRYPSIN_HIS"/>
</dbReference>
<keyword evidence="5" id="KW-1015">Disulfide bond</keyword>
<keyword evidence="2" id="KW-0964">Secreted</keyword>
<gene>
    <name evidence="9" type="ORF">ABVT43_08525</name>
</gene>
<dbReference type="PANTHER" id="PTHR24264:SF65">
    <property type="entry name" value="SRCR DOMAIN-CONTAINING PROTEIN"/>
    <property type="match status" value="1"/>
</dbReference>
<dbReference type="Pfam" id="PF04151">
    <property type="entry name" value="PPC"/>
    <property type="match status" value="2"/>
</dbReference>
<dbReference type="PANTHER" id="PTHR24264">
    <property type="entry name" value="TRYPSIN-RELATED"/>
    <property type="match status" value="1"/>
</dbReference>
<dbReference type="SUPFAM" id="SSF89260">
    <property type="entry name" value="Collagen-binding domain"/>
    <property type="match status" value="1"/>
</dbReference>
<keyword evidence="7" id="KW-0732">Signal</keyword>
<dbReference type="PROSITE" id="PS00135">
    <property type="entry name" value="TRYPSIN_SER"/>
    <property type="match status" value="1"/>
</dbReference>
<dbReference type="InterPro" id="IPR009003">
    <property type="entry name" value="Peptidase_S1_PA"/>
</dbReference>
<dbReference type="InterPro" id="IPR001254">
    <property type="entry name" value="Trypsin_dom"/>
</dbReference>
<feature type="chain" id="PRO_5046671304" evidence="7">
    <location>
        <begin position="27"/>
        <end position="516"/>
    </location>
</feature>
<dbReference type="InterPro" id="IPR007280">
    <property type="entry name" value="Peptidase_C_arc/bac"/>
</dbReference>
<comment type="caution">
    <text evidence="9">The sequence shown here is derived from an EMBL/GenBank/DDBJ whole genome shotgun (WGS) entry which is preliminary data.</text>
</comment>
<dbReference type="RefSeq" id="WP_353895754.1">
    <property type="nucleotide sequence ID" value="NZ_JBEVCJ010000008.1"/>
</dbReference>
<dbReference type="SMART" id="SM00020">
    <property type="entry name" value="Tryp_SPc"/>
    <property type="match status" value="1"/>
</dbReference>
<keyword evidence="6" id="KW-0720">Serine protease</keyword>
<comment type="subcellular location">
    <subcellularLocation>
        <location evidence="1">Secreted</location>
    </subcellularLocation>
</comment>
<dbReference type="PRINTS" id="PR00722">
    <property type="entry name" value="CHYMOTRYPSIN"/>
</dbReference>
<dbReference type="PROSITE" id="PS00134">
    <property type="entry name" value="TRYPSIN_HIS"/>
    <property type="match status" value="1"/>
</dbReference>
<dbReference type="Gene3D" id="2.60.120.380">
    <property type="match status" value="2"/>
</dbReference>
<keyword evidence="3 6" id="KW-0645">Protease</keyword>
<dbReference type="SUPFAM" id="SSF50494">
    <property type="entry name" value="Trypsin-like serine proteases"/>
    <property type="match status" value="1"/>
</dbReference>
<evidence type="ECO:0000256" key="2">
    <source>
        <dbReference type="ARBA" id="ARBA00022525"/>
    </source>
</evidence>
<dbReference type="InterPro" id="IPR033116">
    <property type="entry name" value="TRYPSIN_SER"/>
</dbReference>
<reference evidence="9 10" key="1">
    <citation type="submission" date="2024-06" db="EMBL/GenBank/DDBJ databases">
        <authorList>
            <person name="Li F."/>
        </authorList>
    </citation>
    <scope>NUCLEOTIDE SEQUENCE [LARGE SCALE GENOMIC DNA]</scope>
    <source>
        <strain evidence="9 10">GXAS 311</strain>
    </source>
</reference>
<dbReference type="InterPro" id="IPR050127">
    <property type="entry name" value="Serine_Proteases_S1"/>
</dbReference>
<evidence type="ECO:0000313" key="9">
    <source>
        <dbReference type="EMBL" id="MET1255168.1"/>
    </source>
</evidence>
<organism evidence="9 10">
    <name type="scientific">Aliikangiella maris</name>
    <dbReference type="NCBI Taxonomy" id="3162458"/>
    <lineage>
        <taxon>Bacteria</taxon>
        <taxon>Pseudomonadati</taxon>
        <taxon>Pseudomonadota</taxon>
        <taxon>Gammaproteobacteria</taxon>
        <taxon>Oceanospirillales</taxon>
        <taxon>Pleioneaceae</taxon>
        <taxon>Aliikangiella</taxon>
    </lineage>
</organism>
<keyword evidence="4 6" id="KW-0378">Hydrolase</keyword>
<evidence type="ECO:0000256" key="4">
    <source>
        <dbReference type="ARBA" id="ARBA00022801"/>
    </source>
</evidence>
<dbReference type="InterPro" id="IPR043504">
    <property type="entry name" value="Peptidase_S1_PA_chymotrypsin"/>
</dbReference>
<evidence type="ECO:0000256" key="1">
    <source>
        <dbReference type="ARBA" id="ARBA00004613"/>
    </source>
</evidence>
<dbReference type="Proteomes" id="UP001548189">
    <property type="component" value="Unassembled WGS sequence"/>
</dbReference>
<dbReference type="GO" id="GO:0016787">
    <property type="term" value="F:hydrolase activity"/>
    <property type="evidence" value="ECO:0007669"/>
    <property type="project" value="UniProtKB-KW"/>
</dbReference>
<proteinExistence type="predicted"/>
<sequence>MLKIKMKKIFLSCVIPSMLFHGVVNAEKDNSENNLTSGASTELSIDQIMKTLGVARPVEAVPMYDEAISPKIVGGVESEIGARPYQVQLRKNGGHYCGGALLNADWVVTAAHCLGGSGYDIRVGVRTLSSNEGQVISIAQTILHPNYNSTTSDNDIALIKLSSSAPSSLTPLKLPTSDVMSQVGSPGSIVTVSGWGALREGGSGPDILNEVDVPVVSNTTCNSSSAYGGAVTQNMICAGLAEGGKDSCQGDSGGPLVASYGGEYYSIGVVSWGQGCARANKYGVYTRTVNFVDWINSKIGQDPGPDPSQELQNGVAKTGLKASQGGEINYTFKVPAGAQNIKFDMSGGNGDADLYVKFGAQPTDSSYDCRPYKSGNNESCTGSQTNGTYYVRIKAYSAFSNVSITASYTDGTDPGTDPIQQTHNDVSVASGAWKRYTQEIPSGYSKLTVNISGGTGDADLYVNFGSQSTSNNWDCRPYLNGNTETCTIDNPQAGTWYIDLYGYSSASGVTLNWKAE</sequence>
<evidence type="ECO:0000256" key="5">
    <source>
        <dbReference type="ARBA" id="ARBA00023157"/>
    </source>
</evidence>
<dbReference type="EMBL" id="JBEVCJ010000008">
    <property type="protein sequence ID" value="MET1255168.1"/>
    <property type="molecule type" value="Genomic_DNA"/>
</dbReference>
<protein>
    <submittedName>
        <fullName evidence="9">Trypsin-like serine protease</fullName>
        <ecNumber evidence="9">3.4.21.-</ecNumber>
    </submittedName>
</protein>
<evidence type="ECO:0000259" key="8">
    <source>
        <dbReference type="PROSITE" id="PS50240"/>
    </source>
</evidence>
<dbReference type="EC" id="3.4.21.-" evidence="9"/>
<dbReference type="PROSITE" id="PS50240">
    <property type="entry name" value="TRYPSIN_DOM"/>
    <property type="match status" value="1"/>
</dbReference>
<evidence type="ECO:0000256" key="3">
    <source>
        <dbReference type="ARBA" id="ARBA00022670"/>
    </source>
</evidence>
<evidence type="ECO:0000256" key="6">
    <source>
        <dbReference type="RuleBase" id="RU363034"/>
    </source>
</evidence>
<feature type="signal peptide" evidence="7">
    <location>
        <begin position="1"/>
        <end position="26"/>
    </location>
</feature>
<evidence type="ECO:0000256" key="7">
    <source>
        <dbReference type="SAM" id="SignalP"/>
    </source>
</evidence>
<dbReference type="CDD" id="cd00190">
    <property type="entry name" value="Tryp_SPc"/>
    <property type="match status" value="1"/>
</dbReference>
<dbReference type="Pfam" id="PF00089">
    <property type="entry name" value="Trypsin"/>
    <property type="match status" value="1"/>
</dbReference>
<dbReference type="Gene3D" id="2.40.10.10">
    <property type="entry name" value="Trypsin-like serine proteases"/>
    <property type="match status" value="1"/>
</dbReference>
<evidence type="ECO:0000313" key="10">
    <source>
        <dbReference type="Proteomes" id="UP001548189"/>
    </source>
</evidence>
<feature type="domain" description="Peptidase S1" evidence="8">
    <location>
        <begin position="72"/>
        <end position="300"/>
    </location>
</feature>
<dbReference type="InterPro" id="IPR001314">
    <property type="entry name" value="Peptidase_S1A"/>
</dbReference>
<keyword evidence="10" id="KW-1185">Reference proteome</keyword>
<name>A0ABV2BTA5_9GAMM</name>